<organism evidence="1 2">
    <name type="scientific">Agromyces larvae</name>
    <dbReference type="NCBI Taxonomy" id="2929802"/>
    <lineage>
        <taxon>Bacteria</taxon>
        <taxon>Bacillati</taxon>
        <taxon>Actinomycetota</taxon>
        <taxon>Actinomycetes</taxon>
        <taxon>Micrococcales</taxon>
        <taxon>Microbacteriaceae</taxon>
        <taxon>Agromyces</taxon>
    </lineage>
</organism>
<gene>
    <name evidence="1" type="ORF">MTO99_06965</name>
</gene>
<sequence>MLEVANAEILRLERETDELRGRLAAGGRWAHLSEAQLTRAEALLLAVCMGPRLNEVGLLTAADWIVDGFADLDGDADEDHADDGFDEEPSS</sequence>
<evidence type="ECO:0000313" key="2">
    <source>
        <dbReference type="Proteomes" id="UP000832097"/>
    </source>
</evidence>
<name>A0ABY4C1Z5_9MICO</name>
<keyword evidence="2" id="KW-1185">Reference proteome</keyword>
<dbReference type="EMBL" id="CP094528">
    <property type="protein sequence ID" value="UOE45492.1"/>
    <property type="molecule type" value="Genomic_DNA"/>
</dbReference>
<reference evidence="1 2" key="1">
    <citation type="submission" date="2022-03" db="EMBL/GenBank/DDBJ databases">
        <title>Mucilaginibacter sp. isolated from the gut of Protaetia brevitarsis seulensis larvae.</title>
        <authorList>
            <person name="Won M."/>
            <person name="Kim S.-J."/>
            <person name="Kwon S.-W."/>
        </authorList>
    </citation>
    <scope>NUCLEOTIDE SEQUENCE [LARGE SCALE GENOMIC DNA]</scope>
    <source>
        <strain evidence="1 2">CFWR-12</strain>
    </source>
</reference>
<dbReference type="RefSeq" id="WP_243558091.1">
    <property type="nucleotide sequence ID" value="NZ_CP094528.1"/>
</dbReference>
<dbReference type="Proteomes" id="UP000832097">
    <property type="component" value="Chromosome"/>
</dbReference>
<evidence type="ECO:0000313" key="1">
    <source>
        <dbReference type="EMBL" id="UOE45492.1"/>
    </source>
</evidence>
<protein>
    <submittedName>
        <fullName evidence="1">Uncharacterized protein</fullName>
    </submittedName>
</protein>
<accession>A0ABY4C1Z5</accession>
<proteinExistence type="predicted"/>